<organism evidence="3">
    <name type="scientific">Thrips palmi</name>
    <name type="common">Melon thrips</name>
    <dbReference type="NCBI Taxonomy" id="161013"/>
    <lineage>
        <taxon>Eukaryota</taxon>
        <taxon>Metazoa</taxon>
        <taxon>Ecdysozoa</taxon>
        <taxon>Arthropoda</taxon>
        <taxon>Hexapoda</taxon>
        <taxon>Insecta</taxon>
        <taxon>Pterygota</taxon>
        <taxon>Neoptera</taxon>
        <taxon>Paraneoptera</taxon>
        <taxon>Thysanoptera</taxon>
        <taxon>Terebrantia</taxon>
        <taxon>Thripoidea</taxon>
        <taxon>Thripidae</taxon>
        <taxon>Thrips</taxon>
    </lineage>
</organism>
<sequence>MRDQMLDTVSFLLRFLLICAAGSVIKVRASEVVEHSFRVNALTWGASSKAKWILLLHQLDTVRPTTTFGGLDVGLGLMLSVRKIFSPRGEQYCYKINFTQCHWTKFID</sequence>
<feature type="signal peptide" evidence="1">
    <location>
        <begin position="1"/>
        <end position="21"/>
    </location>
</feature>
<dbReference type="RefSeq" id="XP_034239942.1">
    <property type="nucleotide sequence ID" value="XM_034384051.1"/>
</dbReference>
<proteinExistence type="predicted"/>
<accession>A0A6P8Z072</accession>
<evidence type="ECO:0000256" key="1">
    <source>
        <dbReference type="SAM" id="SignalP"/>
    </source>
</evidence>
<protein>
    <submittedName>
        <fullName evidence="3">Uncharacterized protein LOC117644517</fullName>
    </submittedName>
</protein>
<name>A0A6P8Z072_THRPL</name>
<dbReference type="AlphaFoldDB" id="A0A6P8Z072"/>
<reference evidence="3" key="1">
    <citation type="submission" date="2025-08" db="UniProtKB">
        <authorList>
            <consortium name="RefSeq"/>
        </authorList>
    </citation>
    <scope>IDENTIFICATION</scope>
    <source>
        <tissue evidence="3">Total insect</tissue>
    </source>
</reference>
<evidence type="ECO:0000313" key="3">
    <source>
        <dbReference type="RefSeq" id="XP_034239942.1"/>
    </source>
</evidence>
<feature type="chain" id="PRO_5027679355" evidence="1">
    <location>
        <begin position="22"/>
        <end position="108"/>
    </location>
</feature>
<dbReference type="Proteomes" id="UP000515158">
    <property type="component" value="Unplaced"/>
</dbReference>
<gene>
    <name evidence="3" type="primary">LOC117644517</name>
</gene>
<dbReference type="InParanoid" id="A0A6P8Z072"/>
<keyword evidence="2" id="KW-1185">Reference proteome</keyword>
<keyword evidence="1" id="KW-0732">Signal</keyword>
<dbReference type="GeneID" id="117644517"/>
<dbReference type="KEGG" id="tpal:117644517"/>
<evidence type="ECO:0000313" key="2">
    <source>
        <dbReference type="Proteomes" id="UP000515158"/>
    </source>
</evidence>